<dbReference type="InterPro" id="IPR032199">
    <property type="entry name" value="RMI1_C"/>
</dbReference>
<dbReference type="Gene3D" id="2.40.50.770">
    <property type="entry name" value="RecQ-mediated genome instability protein Rmi1, C-terminal domain"/>
    <property type="match status" value="1"/>
</dbReference>
<feature type="domain" description="RecQ mediated genome instability protein 1 OB-fold" evidence="5">
    <location>
        <begin position="154"/>
        <end position="264"/>
    </location>
</feature>
<gene>
    <name evidence="8" type="ORF">Sjap_023252</name>
</gene>
<reference evidence="8 9" key="1">
    <citation type="submission" date="2024-01" db="EMBL/GenBank/DDBJ databases">
        <title>Genome assemblies of Stephania.</title>
        <authorList>
            <person name="Yang L."/>
        </authorList>
    </citation>
    <scope>NUCLEOTIDE SEQUENCE [LARGE SCALE GENOMIC DNA]</scope>
    <source>
        <strain evidence="8">QJT</strain>
        <tissue evidence="8">Leaf</tissue>
    </source>
</reference>
<evidence type="ECO:0000259" key="6">
    <source>
        <dbReference type="Pfam" id="PF16099"/>
    </source>
</evidence>
<evidence type="ECO:0000256" key="1">
    <source>
        <dbReference type="ARBA" id="ARBA00006395"/>
    </source>
</evidence>
<dbReference type="SMART" id="SM01161">
    <property type="entry name" value="DUF1767"/>
    <property type="match status" value="1"/>
</dbReference>
<accession>A0AAP0HP30</accession>
<feature type="region of interest" description="Disordered" evidence="4">
    <location>
        <begin position="389"/>
        <end position="409"/>
    </location>
</feature>
<evidence type="ECO:0000259" key="5">
    <source>
        <dbReference type="Pfam" id="PF08585"/>
    </source>
</evidence>
<dbReference type="InterPro" id="IPR013894">
    <property type="entry name" value="RMI1_OB"/>
</dbReference>
<feature type="domain" description="RMI1 N-terminal" evidence="7">
    <location>
        <begin position="103"/>
        <end position="145"/>
    </location>
</feature>
<dbReference type="GO" id="GO:0000166">
    <property type="term" value="F:nucleotide binding"/>
    <property type="evidence" value="ECO:0007669"/>
    <property type="project" value="InterPro"/>
</dbReference>
<dbReference type="GO" id="GO:0016604">
    <property type="term" value="C:nuclear body"/>
    <property type="evidence" value="ECO:0007669"/>
    <property type="project" value="TreeGrafter"/>
</dbReference>
<organism evidence="8 9">
    <name type="scientific">Stephania japonica</name>
    <dbReference type="NCBI Taxonomy" id="461633"/>
    <lineage>
        <taxon>Eukaryota</taxon>
        <taxon>Viridiplantae</taxon>
        <taxon>Streptophyta</taxon>
        <taxon>Embryophyta</taxon>
        <taxon>Tracheophyta</taxon>
        <taxon>Spermatophyta</taxon>
        <taxon>Magnoliopsida</taxon>
        <taxon>Ranunculales</taxon>
        <taxon>Menispermaceae</taxon>
        <taxon>Menispermoideae</taxon>
        <taxon>Cissampelideae</taxon>
        <taxon>Stephania</taxon>
    </lineage>
</organism>
<sequence length="554" mass="61052">MLRRRLRLQYCSSDEENDNQSQQQQSISQQQQQQQQQQQSETLIAAPNPNPSENATENVPPLEITDDDFVDVAEDFSSPSPPPPPPRSYGDSAVGEFLRGLGLGLRREWLDSCVSSLMRSVDGFERLGTAEKARLCFEQFLFSDMNYSGGGVLPLNVHELHLVDLEGPFVLQVDEIVNISCPLQDRYQKSAAGIKRCLKLSMTDGVQRVFGMEYRPIKDLEVLAPSGLKVAIRKVNVRRGLLMLVPEVVEVLGGLVEDLDAARQRLVCELEVIAATVDASAVFCGTVPSLASRATHAAWPVDNVDIHEHANDSTIQGTTPFVSSNNVGMSGIGATEQVSEEFSVSRSRSNTESHPPSNTGMDFDENNMVHTTTATSGVEDAEIVREELVNSRSMPDSRPDPSANTASLAGEADADDRCILTGVKGFQFKNRTKFELHVYVDDGSLISEVQIDHNLVEKEIGRSPQEVTAALSSPNKDTVSEMKDTMKRFQAFLADFEGTMLVEMNRNSTLPVTLEMNQGCLASDAWLLLRRVKNLTSPQTPRSHHRVQPIEISP</sequence>
<dbReference type="AlphaFoldDB" id="A0AAP0HP30"/>
<feature type="region of interest" description="Disordered" evidence="4">
    <location>
        <begin position="1"/>
        <end position="92"/>
    </location>
</feature>
<evidence type="ECO:0000259" key="7">
    <source>
        <dbReference type="Pfam" id="PF21000"/>
    </source>
</evidence>
<feature type="domain" description="RecQ-mediated genome instability protein 1 C-terminal OB-fold" evidence="6">
    <location>
        <begin position="417"/>
        <end position="532"/>
    </location>
</feature>
<dbReference type="GO" id="GO:0000724">
    <property type="term" value="P:double-strand break repair via homologous recombination"/>
    <property type="evidence" value="ECO:0007669"/>
    <property type="project" value="TreeGrafter"/>
</dbReference>
<feature type="compositionally biased region" description="Polar residues" evidence="4">
    <location>
        <begin position="350"/>
        <end position="360"/>
    </location>
</feature>
<dbReference type="GO" id="GO:0000712">
    <property type="term" value="P:resolution of meiotic recombination intermediates"/>
    <property type="evidence" value="ECO:0007669"/>
    <property type="project" value="TreeGrafter"/>
</dbReference>
<evidence type="ECO:0000256" key="2">
    <source>
        <dbReference type="ARBA" id="ARBA00018987"/>
    </source>
</evidence>
<comment type="similarity">
    <text evidence="1">Belongs to the RMI1 family.</text>
</comment>
<dbReference type="InterPro" id="IPR049363">
    <property type="entry name" value="RMI1_N"/>
</dbReference>
<comment type="caution">
    <text evidence="8">The sequence shown here is derived from an EMBL/GenBank/DDBJ whole genome shotgun (WGS) entry which is preliminary data.</text>
</comment>
<dbReference type="EMBL" id="JBBNAE010000010">
    <property type="protein sequence ID" value="KAK9090075.1"/>
    <property type="molecule type" value="Genomic_DNA"/>
</dbReference>
<feature type="compositionally biased region" description="Acidic residues" evidence="4">
    <location>
        <begin position="64"/>
        <end position="74"/>
    </location>
</feature>
<evidence type="ECO:0000313" key="8">
    <source>
        <dbReference type="EMBL" id="KAK9090075.1"/>
    </source>
</evidence>
<dbReference type="PANTHER" id="PTHR14790">
    <property type="entry name" value="RECQ-MEDIATED GENOME INSTABILITY PROTEIN 1 RMI1"/>
    <property type="match status" value="1"/>
</dbReference>
<evidence type="ECO:0000313" key="9">
    <source>
        <dbReference type="Proteomes" id="UP001417504"/>
    </source>
</evidence>
<dbReference type="FunFam" id="2.40.50.770:FF:000004">
    <property type="entry name" value="RecQ-mediated instability protein (DUF1767)"/>
    <property type="match status" value="1"/>
</dbReference>
<evidence type="ECO:0000256" key="4">
    <source>
        <dbReference type="SAM" id="MobiDB-lite"/>
    </source>
</evidence>
<dbReference type="Proteomes" id="UP001417504">
    <property type="component" value="Unassembled WGS sequence"/>
</dbReference>
<proteinExistence type="inferred from homology"/>
<feature type="compositionally biased region" description="Low complexity" evidence="4">
    <location>
        <begin position="20"/>
        <end position="40"/>
    </location>
</feature>
<dbReference type="InterPro" id="IPR042470">
    <property type="entry name" value="RMI1_N_C_sf"/>
</dbReference>
<dbReference type="GO" id="GO:0031422">
    <property type="term" value="C:RecQ family helicase-topoisomerase III complex"/>
    <property type="evidence" value="ECO:0007669"/>
    <property type="project" value="TreeGrafter"/>
</dbReference>
<name>A0AAP0HP30_9MAGN</name>
<feature type="region of interest" description="Disordered" evidence="4">
    <location>
        <begin position="339"/>
        <end position="366"/>
    </location>
</feature>
<dbReference type="PANTHER" id="PTHR14790:SF15">
    <property type="entry name" value="RECQ-MEDIATED GENOME INSTABILITY PROTEIN 1"/>
    <property type="match status" value="1"/>
</dbReference>
<dbReference type="Pfam" id="PF08585">
    <property type="entry name" value="RMI1_N_C"/>
    <property type="match status" value="1"/>
</dbReference>
<protein>
    <recommendedName>
        <fullName evidence="2">RecQ-mediated genome instability protein 1</fullName>
    </recommendedName>
    <alternativeName>
        <fullName evidence="3">BLM-associated protein of 75 kDa homolog</fullName>
    </alternativeName>
</protein>
<dbReference type="Pfam" id="PF16099">
    <property type="entry name" value="RMI1_C"/>
    <property type="match status" value="1"/>
</dbReference>
<feature type="compositionally biased region" description="Basic and acidic residues" evidence="4">
    <location>
        <begin position="389"/>
        <end position="399"/>
    </location>
</feature>
<evidence type="ECO:0000256" key="3">
    <source>
        <dbReference type="ARBA" id="ARBA00077519"/>
    </source>
</evidence>
<keyword evidence="9" id="KW-1185">Reference proteome</keyword>
<dbReference type="Pfam" id="PF21000">
    <property type="entry name" value="RMI1_N_N"/>
    <property type="match status" value="1"/>
</dbReference>